<keyword evidence="3" id="KW-1185">Reference proteome</keyword>
<name>A0A395J622_9HELO</name>
<dbReference type="AlphaFoldDB" id="A0A395J622"/>
<reference evidence="2 3" key="1">
    <citation type="submission" date="2018-06" db="EMBL/GenBank/DDBJ databases">
        <title>Genome Sequence of the Brown Rot Fungal Pathogen Monilinia fructigena.</title>
        <authorList>
            <person name="Landi L."/>
            <person name="De Miccolis Angelini R.M."/>
            <person name="Pollastro S."/>
            <person name="Abate D."/>
            <person name="Faretra F."/>
            <person name="Romanazzi G."/>
        </authorList>
    </citation>
    <scope>NUCLEOTIDE SEQUENCE [LARGE SCALE GENOMIC DNA]</scope>
    <source>
        <strain evidence="2 3">Mfrg269</strain>
    </source>
</reference>
<organism evidence="2 3">
    <name type="scientific">Monilinia fructigena</name>
    <dbReference type="NCBI Taxonomy" id="38457"/>
    <lineage>
        <taxon>Eukaryota</taxon>
        <taxon>Fungi</taxon>
        <taxon>Dikarya</taxon>
        <taxon>Ascomycota</taxon>
        <taxon>Pezizomycotina</taxon>
        <taxon>Leotiomycetes</taxon>
        <taxon>Helotiales</taxon>
        <taxon>Sclerotiniaceae</taxon>
        <taxon>Monilinia</taxon>
    </lineage>
</organism>
<evidence type="ECO:0000256" key="1">
    <source>
        <dbReference type="SAM" id="SignalP"/>
    </source>
</evidence>
<gene>
    <name evidence="2" type="ORF">DID88_005766</name>
</gene>
<sequence>MSHNAHLLAAAALLATIKLGTTPLDHERVDGEAFLITNGSPIPFWDMARAVWAAAGSTKGTEHVNFSCMTRYFNIDKARTRLGYVPLVSLDEGIKITVKHFEEERAREGEKKSQ</sequence>
<dbReference type="OrthoDB" id="10058185at2759"/>
<dbReference type="EMBL" id="QKRW01000008">
    <property type="protein sequence ID" value="RAL66109.1"/>
    <property type="molecule type" value="Genomic_DNA"/>
</dbReference>
<dbReference type="SUPFAM" id="SSF51735">
    <property type="entry name" value="NAD(P)-binding Rossmann-fold domains"/>
    <property type="match status" value="1"/>
</dbReference>
<dbReference type="Proteomes" id="UP000249056">
    <property type="component" value="Unassembled WGS sequence"/>
</dbReference>
<keyword evidence="1" id="KW-0732">Signal</keyword>
<feature type="signal peptide" evidence="1">
    <location>
        <begin position="1"/>
        <end position="20"/>
    </location>
</feature>
<proteinExistence type="predicted"/>
<evidence type="ECO:0008006" key="4">
    <source>
        <dbReference type="Google" id="ProtNLM"/>
    </source>
</evidence>
<comment type="caution">
    <text evidence="2">The sequence shown here is derived from an EMBL/GenBank/DDBJ whole genome shotgun (WGS) entry which is preliminary data.</text>
</comment>
<evidence type="ECO:0000313" key="3">
    <source>
        <dbReference type="Proteomes" id="UP000249056"/>
    </source>
</evidence>
<accession>A0A395J622</accession>
<dbReference type="InterPro" id="IPR036291">
    <property type="entry name" value="NAD(P)-bd_dom_sf"/>
</dbReference>
<feature type="chain" id="PRO_5017188109" description="3-beta hydroxysteroid dehydrogenase/isomerase domain-containing protein" evidence="1">
    <location>
        <begin position="21"/>
        <end position="114"/>
    </location>
</feature>
<evidence type="ECO:0000313" key="2">
    <source>
        <dbReference type="EMBL" id="RAL66109.1"/>
    </source>
</evidence>
<protein>
    <recommendedName>
        <fullName evidence="4">3-beta hydroxysteroid dehydrogenase/isomerase domain-containing protein</fullName>
    </recommendedName>
</protein>
<dbReference type="Gene3D" id="3.40.50.720">
    <property type="entry name" value="NAD(P)-binding Rossmann-like Domain"/>
    <property type="match status" value="1"/>
</dbReference>